<feature type="transmembrane region" description="Helical" evidence="2">
    <location>
        <begin position="142"/>
        <end position="162"/>
    </location>
</feature>
<accession>A0A9Q1MFR2</accession>
<dbReference type="GO" id="GO:0005737">
    <property type="term" value="C:cytoplasm"/>
    <property type="evidence" value="ECO:0007669"/>
    <property type="project" value="TreeGrafter"/>
</dbReference>
<feature type="compositionally biased region" description="Basic and acidic residues" evidence="1">
    <location>
        <begin position="226"/>
        <end position="249"/>
    </location>
</feature>
<proteinExistence type="predicted"/>
<dbReference type="GO" id="GO:0035145">
    <property type="term" value="C:exon-exon junction complex"/>
    <property type="evidence" value="ECO:0007669"/>
    <property type="project" value="TreeGrafter"/>
</dbReference>
<comment type="caution">
    <text evidence="3">The sequence shown here is derived from an EMBL/GenBank/DDBJ whole genome shotgun (WGS) entry which is preliminary data.</text>
</comment>
<keyword evidence="2" id="KW-0472">Membrane</keyword>
<dbReference type="GO" id="GO:0000184">
    <property type="term" value="P:nuclear-transcribed mRNA catabolic process, nonsense-mediated decay"/>
    <property type="evidence" value="ECO:0007669"/>
    <property type="project" value="InterPro"/>
</dbReference>
<evidence type="ECO:0000313" key="4">
    <source>
        <dbReference type="Proteomes" id="UP001152561"/>
    </source>
</evidence>
<feature type="region of interest" description="Disordered" evidence="1">
    <location>
        <begin position="1"/>
        <end position="24"/>
    </location>
</feature>
<dbReference type="EMBL" id="JAJAGQ010000007">
    <property type="protein sequence ID" value="KAJ8557118.1"/>
    <property type="molecule type" value="Genomic_DNA"/>
</dbReference>
<evidence type="ECO:0000313" key="3">
    <source>
        <dbReference type="EMBL" id="KAJ8557118.1"/>
    </source>
</evidence>
<feature type="region of interest" description="Disordered" evidence="1">
    <location>
        <begin position="216"/>
        <end position="249"/>
    </location>
</feature>
<evidence type="ECO:0000256" key="1">
    <source>
        <dbReference type="SAM" id="MobiDB-lite"/>
    </source>
</evidence>
<evidence type="ECO:0000256" key="2">
    <source>
        <dbReference type="SAM" id="Phobius"/>
    </source>
</evidence>
<name>A0A9Q1MFR2_9SOLA</name>
<dbReference type="Proteomes" id="UP001152561">
    <property type="component" value="Unassembled WGS sequence"/>
</dbReference>
<protein>
    <submittedName>
        <fullName evidence="3">Uncharacterized protein</fullName>
    </submittedName>
</protein>
<keyword evidence="2" id="KW-0812">Transmembrane</keyword>
<keyword evidence="4" id="KW-1185">Reference proteome</keyword>
<feature type="transmembrane region" description="Helical" evidence="2">
    <location>
        <begin position="65"/>
        <end position="92"/>
    </location>
</feature>
<dbReference type="PANTHER" id="PTHR12839:SF7">
    <property type="entry name" value="REGULATOR OF NONSENSE TRANSCRIPTS 2"/>
    <property type="match status" value="1"/>
</dbReference>
<organism evidence="3 4">
    <name type="scientific">Anisodus acutangulus</name>
    <dbReference type="NCBI Taxonomy" id="402998"/>
    <lineage>
        <taxon>Eukaryota</taxon>
        <taxon>Viridiplantae</taxon>
        <taxon>Streptophyta</taxon>
        <taxon>Embryophyta</taxon>
        <taxon>Tracheophyta</taxon>
        <taxon>Spermatophyta</taxon>
        <taxon>Magnoliopsida</taxon>
        <taxon>eudicotyledons</taxon>
        <taxon>Gunneridae</taxon>
        <taxon>Pentapetalae</taxon>
        <taxon>asterids</taxon>
        <taxon>lamiids</taxon>
        <taxon>Solanales</taxon>
        <taxon>Solanaceae</taxon>
        <taxon>Solanoideae</taxon>
        <taxon>Hyoscyameae</taxon>
        <taxon>Anisodus</taxon>
    </lineage>
</organism>
<gene>
    <name evidence="3" type="ORF">K7X08_002743</name>
</gene>
<reference evidence="4" key="1">
    <citation type="journal article" date="2023" name="Proc. Natl. Acad. Sci. U.S.A.">
        <title>Genomic and structural basis for evolution of tropane alkaloid biosynthesis.</title>
        <authorList>
            <person name="Wanga Y.-J."/>
            <person name="Taina T."/>
            <person name="Yua J.-Y."/>
            <person name="Lia J."/>
            <person name="Xua B."/>
            <person name="Chenc J."/>
            <person name="D'Auriad J.C."/>
            <person name="Huanga J.-P."/>
            <person name="Huanga S.-X."/>
        </authorList>
    </citation>
    <scope>NUCLEOTIDE SEQUENCE [LARGE SCALE GENOMIC DNA]</scope>
    <source>
        <strain evidence="4">cv. KIB-2019</strain>
    </source>
</reference>
<dbReference type="OrthoDB" id="1710986at2759"/>
<dbReference type="AlphaFoldDB" id="A0A9Q1MFR2"/>
<dbReference type="InterPro" id="IPR039762">
    <property type="entry name" value="Nmd2/UPF2"/>
</dbReference>
<keyword evidence="2" id="KW-1133">Transmembrane helix</keyword>
<sequence>MEHPDDEGRVGVEHPEKHEDEEAVARHEELKKSVEAKMVLRQNNLNPERPGCSECCVICEIISSIIFLTPFVFFLPFLIPFSFFVVFMNLYAICSLLHQRYKDFSPSLVQGLVKVFFPGKVIEDVDVDRNARAMKKRSTSKLLLEVYFVGVLEDTGIFVNIVKDLTSVEHLKGHCDRSLLSNYMMSYIIYTMIFVVLVKDSTPDADETQTTAQEIVDGAADAGALQEDRNDKGKDKDEKDKEKTKEKSK</sequence>
<dbReference type="Gene3D" id="1.25.40.180">
    <property type="match status" value="1"/>
</dbReference>
<feature type="transmembrane region" description="Helical" evidence="2">
    <location>
        <begin position="182"/>
        <end position="198"/>
    </location>
</feature>
<dbReference type="PANTHER" id="PTHR12839">
    <property type="entry name" value="NONSENSE-MEDIATED MRNA DECAY PROTEIN 2 UP-FRAMESHIFT SUPPRESSOR 2"/>
    <property type="match status" value="1"/>
</dbReference>